<keyword evidence="3 4" id="KW-0418">Kinase</keyword>
<keyword evidence="2 4" id="KW-0808">Transferase</keyword>
<evidence type="ECO:0000313" key="9">
    <source>
        <dbReference type="Proteomes" id="UP000009046"/>
    </source>
</evidence>
<dbReference type="OrthoDB" id="1728974at2759"/>
<evidence type="ECO:0000256" key="4">
    <source>
        <dbReference type="RuleBase" id="RU367058"/>
    </source>
</evidence>
<organism>
    <name type="scientific">Pediculus humanus subsp. corporis</name>
    <name type="common">Body louse</name>
    <dbReference type="NCBI Taxonomy" id="121224"/>
    <lineage>
        <taxon>Eukaryota</taxon>
        <taxon>Metazoa</taxon>
        <taxon>Ecdysozoa</taxon>
        <taxon>Arthropoda</taxon>
        <taxon>Hexapoda</taxon>
        <taxon>Insecta</taxon>
        <taxon>Pterygota</taxon>
        <taxon>Neoptera</taxon>
        <taxon>Paraneoptera</taxon>
        <taxon>Psocodea</taxon>
        <taxon>Troctomorpha</taxon>
        <taxon>Phthiraptera</taxon>
        <taxon>Anoplura</taxon>
        <taxon>Pediculidae</taxon>
        <taxon>Pediculus</taxon>
    </lineage>
</organism>
<dbReference type="GO" id="GO:0004856">
    <property type="term" value="F:D-xylulokinase activity"/>
    <property type="evidence" value="ECO:0007669"/>
    <property type="project" value="UniProtKB-UniRule"/>
</dbReference>
<proteinExistence type="inferred from homology"/>
<evidence type="ECO:0000256" key="2">
    <source>
        <dbReference type="ARBA" id="ARBA00022679"/>
    </source>
</evidence>
<dbReference type="EMBL" id="AAZO01002839">
    <property type="status" value="NOT_ANNOTATED_CDS"/>
    <property type="molecule type" value="Genomic_DNA"/>
</dbReference>
<gene>
    <name evidence="8" type="primary">8230800</name>
    <name evidence="7" type="ORF">Phum_PHUM245020</name>
</gene>
<dbReference type="Proteomes" id="UP000009046">
    <property type="component" value="Unassembled WGS sequence"/>
</dbReference>
<keyword evidence="4" id="KW-0119">Carbohydrate metabolism</keyword>
<dbReference type="eggNOG" id="KOG2531">
    <property type="taxonomic scope" value="Eukaryota"/>
</dbReference>
<dbReference type="EC" id="2.7.1.17" evidence="4"/>
<dbReference type="Gene3D" id="3.30.420.40">
    <property type="match status" value="2"/>
</dbReference>
<dbReference type="GO" id="GO:0005829">
    <property type="term" value="C:cytosol"/>
    <property type="evidence" value="ECO:0007669"/>
    <property type="project" value="TreeGrafter"/>
</dbReference>
<evidence type="ECO:0000256" key="1">
    <source>
        <dbReference type="ARBA" id="ARBA00009156"/>
    </source>
</evidence>
<dbReference type="PIRSF" id="PIRSF000538">
    <property type="entry name" value="GlpK"/>
    <property type="match status" value="1"/>
</dbReference>
<reference evidence="7" key="1">
    <citation type="submission" date="2007-04" db="EMBL/GenBank/DDBJ databases">
        <title>Annotation of Pediculus humanus corporis strain USDA.</title>
        <authorList>
            <person name="Kirkness E."/>
            <person name="Hannick L."/>
            <person name="Hass B."/>
            <person name="Bruggner R."/>
            <person name="Lawson D."/>
            <person name="Bidwell S."/>
            <person name="Joardar V."/>
            <person name="Caler E."/>
            <person name="Walenz B."/>
            <person name="Inman J."/>
            <person name="Schobel S."/>
            <person name="Galinsky K."/>
            <person name="Amedeo P."/>
            <person name="Strausberg R."/>
        </authorList>
    </citation>
    <scope>NUCLEOTIDE SEQUENCE</scope>
    <source>
        <strain evidence="7">USDA</strain>
    </source>
</reference>
<comment type="function">
    <text evidence="4">Phosphorylates D-xylulose to produce D-xylulose 5-phosphate, a molecule that may play an important role in the regulation of glucose metabolism and lipogenesis.</text>
</comment>
<keyword evidence="4" id="KW-0859">Xylose metabolism</keyword>
<accession>E0VJH1</accession>
<dbReference type="InterPro" id="IPR000577">
    <property type="entry name" value="Carb_kinase_FGGY"/>
</dbReference>
<dbReference type="CDD" id="cd07776">
    <property type="entry name" value="ASKHA_NBD_FGGY_SpXK-like"/>
    <property type="match status" value="1"/>
</dbReference>
<keyword evidence="9" id="KW-1185">Reference proteome</keyword>
<dbReference type="GeneID" id="8230800"/>
<dbReference type="GO" id="GO:0042732">
    <property type="term" value="P:D-xylose metabolic process"/>
    <property type="evidence" value="ECO:0007669"/>
    <property type="project" value="UniProtKB-UniRule"/>
</dbReference>
<keyword evidence="4" id="KW-0547">Nucleotide-binding</keyword>
<comment type="similarity">
    <text evidence="1 4">Belongs to the FGGY kinase family.</text>
</comment>
<dbReference type="VEuPathDB" id="VectorBase:PHUM245020"/>
<evidence type="ECO:0000259" key="5">
    <source>
        <dbReference type="Pfam" id="PF00370"/>
    </source>
</evidence>
<keyword evidence="4" id="KW-0067">ATP-binding</keyword>
<reference evidence="7" key="2">
    <citation type="submission" date="2007-04" db="EMBL/GenBank/DDBJ databases">
        <title>The genome of the human body louse.</title>
        <authorList>
            <consortium name="The Human Body Louse Genome Consortium"/>
            <person name="Kirkness E."/>
            <person name="Walenz B."/>
            <person name="Hass B."/>
            <person name="Bruggner R."/>
            <person name="Strausberg R."/>
        </authorList>
    </citation>
    <scope>NUCLEOTIDE SEQUENCE</scope>
    <source>
        <strain evidence="7">USDA</strain>
    </source>
</reference>
<evidence type="ECO:0000259" key="6">
    <source>
        <dbReference type="Pfam" id="PF02782"/>
    </source>
</evidence>
<dbReference type="RefSeq" id="XP_002426265.1">
    <property type="nucleotide sequence ID" value="XM_002426220.1"/>
</dbReference>
<dbReference type="EMBL" id="DS235222">
    <property type="protein sequence ID" value="EEB13527.1"/>
    <property type="molecule type" value="Genomic_DNA"/>
</dbReference>
<evidence type="ECO:0000256" key="3">
    <source>
        <dbReference type="ARBA" id="ARBA00022777"/>
    </source>
</evidence>
<comment type="catalytic activity">
    <reaction evidence="4">
        <text>D-xylulose + ATP = D-xylulose 5-phosphate + ADP + H(+)</text>
        <dbReference type="Rhea" id="RHEA:10964"/>
        <dbReference type="ChEBI" id="CHEBI:15378"/>
        <dbReference type="ChEBI" id="CHEBI:17140"/>
        <dbReference type="ChEBI" id="CHEBI:30616"/>
        <dbReference type="ChEBI" id="CHEBI:57737"/>
        <dbReference type="ChEBI" id="CHEBI:456216"/>
        <dbReference type="EC" id="2.7.1.17"/>
    </reaction>
</comment>
<dbReference type="Pfam" id="PF02782">
    <property type="entry name" value="FGGY_C"/>
    <property type="match status" value="1"/>
</dbReference>
<dbReference type="HOGENOM" id="CLU_016149_8_0_1"/>
<dbReference type="GO" id="GO:0005524">
    <property type="term" value="F:ATP binding"/>
    <property type="evidence" value="ECO:0007669"/>
    <property type="project" value="UniProtKB-KW"/>
</dbReference>
<feature type="domain" description="Carbohydrate kinase FGGY N-terminal" evidence="5">
    <location>
        <begin position="2"/>
        <end position="238"/>
    </location>
</feature>
<dbReference type="FunCoup" id="E0VJH1">
    <property type="interactions" value="353"/>
</dbReference>
<protein>
    <recommendedName>
        <fullName evidence="4">Xylulose kinase</fullName>
        <ecNumber evidence="4">2.7.1.17</ecNumber>
    </recommendedName>
</protein>
<dbReference type="AlphaFoldDB" id="E0VJH1"/>
<dbReference type="InterPro" id="IPR018484">
    <property type="entry name" value="FGGY_N"/>
</dbReference>
<evidence type="ECO:0000313" key="7">
    <source>
        <dbReference type="EMBL" id="EEB13527.1"/>
    </source>
</evidence>
<dbReference type="CTD" id="8230800"/>
<dbReference type="InterPro" id="IPR043129">
    <property type="entry name" value="ATPase_NBD"/>
</dbReference>
<dbReference type="PANTHER" id="PTHR10196:SF57">
    <property type="entry name" value="XYLULOSE KINASE"/>
    <property type="match status" value="1"/>
</dbReference>
<dbReference type="InterPro" id="IPR018485">
    <property type="entry name" value="FGGY_C"/>
</dbReference>
<reference evidence="8" key="3">
    <citation type="submission" date="2020-05" db="UniProtKB">
        <authorList>
            <consortium name="EnsemblMetazoa"/>
        </authorList>
    </citation>
    <scope>IDENTIFICATION</scope>
    <source>
        <strain evidence="8">USDA</strain>
    </source>
</reference>
<dbReference type="EnsemblMetazoa" id="PHUM245020-RA">
    <property type="protein sequence ID" value="PHUM245020-PA"/>
    <property type="gene ID" value="PHUM245020"/>
</dbReference>
<dbReference type="STRING" id="121224.E0VJH1"/>
<evidence type="ECO:0000313" key="8">
    <source>
        <dbReference type="EnsemblMetazoa" id="PHUM245020-PA"/>
    </source>
</evidence>
<name>E0VJH1_PEDHC</name>
<dbReference type="InParanoid" id="E0VJH1"/>
<dbReference type="InterPro" id="IPR042024">
    <property type="entry name" value="D-XK_euk"/>
</dbReference>
<dbReference type="SUPFAM" id="SSF53067">
    <property type="entry name" value="Actin-like ATPase domain"/>
    <property type="match status" value="2"/>
</dbReference>
<sequence>MGLDLSTQKLKAVIINENYTILHESSIDFDTQLPEFGTKGGVIKGENGSVTSPVGLWIKALDLLLEEMKRDGIDLSKIKALSDSFAVDQSPTWMDSSTNFYCQRMNQVLGGPEKMAEITGSRAYERFTGPQIAKLYDQTPNVYNKTERISLISSFVCSLFLGKYADIDYADASGMNLMDIKTKKWSQISPDLSEKLGDPVPPHSNLGYISKYFVERFGFDSKCKIVSFTGDNPATIVGMCLTSEDMVMSLGTSDTLIISITEPNFFLNGHVMCKANSTNEWISLLCFKNGSLTRERIRDTHAKKSWNEFNRLLNSTPKGNFGNIGLYLDDTEVIFPIKKGDYKWNSNGNKIEQFDSPEIEIRALLEGQFFIRKYYVEELGFKPTKKSRIIATGGASSNNNILQVASDIFQMPVYIQEMSNSAAALGSAYLAKEAQEKISFLTDKQISQIKSNFKHIYTSTFNKFKEHFKKIL</sequence>
<dbReference type="OMA" id="NSCALGG"/>
<dbReference type="Pfam" id="PF00370">
    <property type="entry name" value="FGGY_N"/>
    <property type="match status" value="1"/>
</dbReference>
<dbReference type="GO" id="GO:0005997">
    <property type="term" value="P:xylulose metabolic process"/>
    <property type="evidence" value="ECO:0007669"/>
    <property type="project" value="UniProtKB-UniRule"/>
</dbReference>
<dbReference type="FunFam" id="3.30.420.40:FF:000096">
    <property type="entry name" value="xylulose kinase"/>
    <property type="match status" value="1"/>
</dbReference>
<dbReference type="PANTHER" id="PTHR10196">
    <property type="entry name" value="SUGAR KINASE"/>
    <property type="match status" value="1"/>
</dbReference>
<feature type="domain" description="Carbohydrate kinase FGGY C-terminal" evidence="6">
    <location>
        <begin position="251"/>
        <end position="431"/>
    </location>
</feature>
<dbReference type="KEGG" id="phu:Phum_PHUM245020"/>